<dbReference type="STRING" id="1185652.USDA257_c34940"/>
<dbReference type="AlphaFoldDB" id="I3X847"/>
<organism evidence="1 2">
    <name type="scientific">Sinorhizobium fredii (strain USDA 257)</name>
    <dbReference type="NCBI Taxonomy" id="1185652"/>
    <lineage>
        <taxon>Bacteria</taxon>
        <taxon>Pseudomonadati</taxon>
        <taxon>Pseudomonadota</taxon>
        <taxon>Alphaproteobacteria</taxon>
        <taxon>Hyphomicrobiales</taxon>
        <taxon>Rhizobiaceae</taxon>
        <taxon>Sinorhizobium/Ensifer group</taxon>
        <taxon>Sinorhizobium</taxon>
    </lineage>
</organism>
<dbReference type="KEGG" id="sfd:USDA257_c34940"/>
<protein>
    <submittedName>
        <fullName evidence="1">Uncharacterized protein</fullName>
    </submittedName>
</protein>
<reference evidence="1 2" key="1">
    <citation type="journal article" date="2012" name="J. Bacteriol.">
        <title>Complete genome sequence of the broad-host-range strain Sinorhizobium fredii USDA257.</title>
        <authorList>
            <person name="Schuldes J."/>
            <person name="Rodriguez Orbegoso M."/>
            <person name="Schmeisser C."/>
            <person name="Krishnan H.B."/>
            <person name="Daniel R."/>
            <person name="Streit W.R."/>
        </authorList>
    </citation>
    <scope>NUCLEOTIDE SEQUENCE [LARGE SCALE GENOMIC DNA]</scope>
    <source>
        <strain evidence="1 2">USDA 257</strain>
    </source>
</reference>
<gene>
    <name evidence="1" type="ORF">USDA257_c34940</name>
</gene>
<proteinExistence type="predicted"/>
<dbReference type="HOGENOM" id="CLU_3189053_0_0_5"/>
<sequence>MHVAKTVERFWGVSTCMERRMGGALARSKGILAGAWKSLGKPKNNG</sequence>
<dbReference type="EMBL" id="CP003563">
    <property type="protein sequence ID" value="AFL52053.1"/>
    <property type="molecule type" value="Genomic_DNA"/>
</dbReference>
<accession>I3X847</accession>
<dbReference type="Proteomes" id="UP000006180">
    <property type="component" value="Chromosome"/>
</dbReference>
<evidence type="ECO:0000313" key="1">
    <source>
        <dbReference type="EMBL" id="AFL52053.1"/>
    </source>
</evidence>
<evidence type="ECO:0000313" key="2">
    <source>
        <dbReference type="Proteomes" id="UP000006180"/>
    </source>
</evidence>
<name>I3X847_SINF2</name>